<evidence type="ECO:0000313" key="1">
    <source>
        <dbReference type="EMBL" id="MFE8697952.1"/>
    </source>
</evidence>
<proteinExistence type="predicted"/>
<name>A0ABW6K5F2_9BACI</name>
<reference evidence="1 2" key="1">
    <citation type="submission" date="2024-08" db="EMBL/GenBank/DDBJ databases">
        <title>Two novel Cytobacillus novel species.</title>
        <authorList>
            <person name="Liu G."/>
        </authorList>
    </citation>
    <scope>NUCLEOTIDE SEQUENCE [LARGE SCALE GENOMIC DNA]</scope>
    <source>
        <strain evidence="1 2">FJAT-53684</strain>
    </source>
</reference>
<dbReference type="InterPro" id="IPR008822">
    <property type="entry name" value="Endonuclease_RusA-like"/>
</dbReference>
<sequence>MNKLFIPIIPMGAVRTTQKQKYVDERARRYHAYKQQIAILANQHIRTPSNCPILADITFYMPIPKSWSQKKKERYNGYIHRSKPDIDNLIKGLFDSLNTIAWKDDNQVYEVHSKKMYSFNPGIGIEIWELNEEMEG</sequence>
<gene>
    <name evidence="1" type="ORF">ACFYKT_16545</name>
</gene>
<dbReference type="Proteomes" id="UP001601058">
    <property type="component" value="Unassembled WGS sequence"/>
</dbReference>
<dbReference type="Gene3D" id="3.30.1330.70">
    <property type="entry name" value="Holliday junction resolvase RusA"/>
    <property type="match status" value="1"/>
</dbReference>
<dbReference type="RefSeq" id="WP_389221881.1">
    <property type="nucleotide sequence ID" value="NZ_JBIACJ010000009.1"/>
</dbReference>
<accession>A0ABW6K5F2</accession>
<organism evidence="1 2">
    <name type="scientific">Cytobacillus mangrovibacter</name>
    <dbReference type="NCBI Taxonomy" id="3299024"/>
    <lineage>
        <taxon>Bacteria</taxon>
        <taxon>Bacillati</taxon>
        <taxon>Bacillota</taxon>
        <taxon>Bacilli</taxon>
        <taxon>Bacillales</taxon>
        <taxon>Bacillaceae</taxon>
        <taxon>Cytobacillus</taxon>
    </lineage>
</organism>
<comment type="caution">
    <text evidence="1">The sequence shown here is derived from an EMBL/GenBank/DDBJ whole genome shotgun (WGS) entry which is preliminary data.</text>
</comment>
<keyword evidence="2" id="KW-1185">Reference proteome</keyword>
<dbReference type="InterPro" id="IPR036614">
    <property type="entry name" value="RusA-like_sf"/>
</dbReference>
<protein>
    <submittedName>
        <fullName evidence="1">RusA family crossover junction endodeoxyribonuclease</fullName>
    </submittedName>
</protein>
<dbReference type="Pfam" id="PF05866">
    <property type="entry name" value="RusA"/>
    <property type="match status" value="1"/>
</dbReference>
<dbReference type="SUPFAM" id="SSF103084">
    <property type="entry name" value="Holliday junction resolvase RusA"/>
    <property type="match status" value="1"/>
</dbReference>
<dbReference type="EMBL" id="JBIACJ010000009">
    <property type="protein sequence ID" value="MFE8697952.1"/>
    <property type="molecule type" value="Genomic_DNA"/>
</dbReference>
<evidence type="ECO:0000313" key="2">
    <source>
        <dbReference type="Proteomes" id="UP001601058"/>
    </source>
</evidence>